<sequence length="85" mass="9392">MMVFVASFVVFLLFVLGLSLSLIFRKKTLMTEDEATASIMGDSACSTCQQMCAMAGRSKVSKKVKSKIKCNVNELNEVEIPHKEV</sequence>
<dbReference type="AlphaFoldDB" id="A0A1T4V9Y0"/>
<keyword evidence="2" id="KW-1185">Reference proteome</keyword>
<proteinExistence type="predicted"/>
<dbReference type="Proteomes" id="UP000242432">
    <property type="component" value="Unassembled WGS sequence"/>
</dbReference>
<dbReference type="RefSeq" id="WP_031492063.1">
    <property type="nucleotide sequence ID" value="NZ_FUXX01000016.1"/>
</dbReference>
<protein>
    <submittedName>
        <fullName evidence="1">Uncharacterized protein</fullName>
    </submittedName>
</protein>
<dbReference type="EMBL" id="FUXX01000016">
    <property type="protein sequence ID" value="SKA61790.1"/>
    <property type="molecule type" value="Genomic_DNA"/>
</dbReference>
<reference evidence="2" key="1">
    <citation type="submission" date="2017-02" db="EMBL/GenBank/DDBJ databases">
        <authorList>
            <person name="Varghese N."/>
            <person name="Submissions S."/>
        </authorList>
    </citation>
    <scope>NUCLEOTIDE SEQUENCE [LARGE SCALE GENOMIC DNA]</scope>
    <source>
        <strain evidence="2">DSM 3072</strain>
    </source>
</reference>
<name>A0A1T4V9Y0_9GAMM</name>
<evidence type="ECO:0000313" key="2">
    <source>
        <dbReference type="Proteomes" id="UP000242432"/>
    </source>
</evidence>
<organism evidence="1 2">
    <name type="scientific">Succinivibrio dextrinosolvens DSM 3072</name>
    <dbReference type="NCBI Taxonomy" id="1123324"/>
    <lineage>
        <taxon>Bacteria</taxon>
        <taxon>Pseudomonadati</taxon>
        <taxon>Pseudomonadota</taxon>
        <taxon>Gammaproteobacteria</taxon>
        <taxon>Aeromonadales</taxon>
        <taxon>Succinivibrionaceae</taxon>
        <taxon>Succinivibrio</taxon>
    </lineage>
</organism>
<evidence type="ECO:0000313" key="1">
    <source>
        <dbReference type="EMBL" id="SKA61790.1"/>
    </source>
</evidence>
<gene>
    <name evidence="1" type="ORF">SAMN02745213_01141</name>
</gene>
<accession>A0A1T4V9Y0</accession>